<dbReference type="OrthoDB" id="10035433at2759"/>
<dbReference type="PANTHER" id="PTHR45655">
    <property type="entry name" value="GUANYLATE CYCLASE SOLUBLE SUBUNIT BETA-2"/>
    <property type="match status" value="1"/>
</dbReference>
<dbReference type="SUPFAM" id="SSF55073">
    <property type="entry name" value="Nucleotide cyclase"/>
    <property type="match status" value="1"/>
</dbReference>
<reference evidence="3" key="2">
    <citation type="journal article" date="2007" name="Science">
        <title>Draft genome sequence of the sexually transmitted pathogen Trichomonas vaginalis.</title>
        <authorList>
            <person name="Carlton J.M."/>
            <person name="Hirt R.P."/>
            <person name="Silva J.C."/>
            <person name="Delcher A.L."/>
            <person name="Schatz M."/>
            <person name="Zhao Q."/>
            <person name="Wortman J.R."/>
            <person name="Bidwell S.L."/>
            <person name="Alsmark U.C.M."/>
            <person name="Besteiro S."/>
            <person name="Sicheritz-Ponten T."/>
            <person name="Noel C.J."/>
            <person name="Dacks J.B."/>
            <person name="Foster P.G."/>
            <person name="Simillion C."/>
            <person name="Van de Peer Y."/>
            <person name="Miranda-Saavedra D."/>
            <person name="Barton G.J."/>
            <person name="Westrop G.D."/>
            <person name="Mueller S."/>
            <person name="Dessi D."/>
            <person name="Fiori P.L."/>
            <person name="Ren Q."/>
            <person name="Paulsen I."/>
            <person name="Zhang H."/>
            <person name="Bastida-Corcuera F.D."/>
            <person name="Simoes-Barbosa A."/>
            <person name="Brown M.T."/>
            <person name="Hayes R.D."/>
            <person name="Mukherjee M."/>
            <person name="Okumura C.Y."/>
            <person name="Schneider R."/>
            <person name="Smith A.J."/>
            <person name="Vanacova S."/>
            <person name="Villalvazo M."/>
            <person name="Haas B.J."/>
            <person name="Pertea M."/>
            <person name="Feldblyum T.V."/>
            <person name="Utterback T.R."/>
            <person name="Shu C.L."/>
            <person name="Osoegawa K."/>
            <person name="de Jong P.J."/>
            <person name="Hrdy I."/>
            <person name="Horvathova L."/>
            <person name="Zubacova Z."/>
            <person name="Dolezal P."/>
            <person name="Malik S.B."/>
            <person name="Logsdon J.M. Jr."/>
            <person name="Henze K."/>
            <person name="Gupta A."/>
            <person name="Wang C.C."/>
            <person name="Dunne R.L."/>
            <person name="Upcroft J.A."/>
            <person name="Upcroft P."/>
            <person name="White O."/>
            <person name="Salzberg S.L."/>
            <person name="Tang P."/>
            <person name="Chiu C.-H."/>
            <person name="Lee Y.-S."/>
            <person name="Embley T.M."/>
            <person name="Coombs G.H."/>
            <person name="Mottram J.C."/>
            <person name="Tachezy J."/>
            <person name="Fraser-Liggett C.M."/>
            <person name="Johnson P.J."/>
        </authorList>
    </citation>
    <scope>NUCLEOTIDE SEQUENCE [LARGE SCALE GENOMIC DNA]</scope>
    <source>
        <strain evidence="3">G3</strain>
    </source>
</reference>
<dbReference type="GO" id="GO:0004383">
    <property type="term" value="F:guanylate cyclase activity"/>
    <property type="evidence" value="ECO:0000318"/>
    <property type="project" value="GO_Central"/>
</dbReference>
<sequence>MSAMWNGGEKLRVKADESHDQFSFSYYLQQYSMDVGRFNELPSWLNTLRMIVFPFYLILDSTGVLLTNDFSSQFFNTIITILKRCIVILPLNASINTLVTFNFSLIIIYAALMYLLFKNILKYRSGNVPSRSDIYSWILNSRILCPILSSYISYYFSKYLFAIVGEYTMNELYNLMISIPIIIMHSTYVFYSCAIYNATPLIRPNDITQLWYAHSCLDRRINMVLYVLMFFQSLLTFFSSPIKEIAHFVFIFALASFFAFNVLRILPAVAPKYNAVIIWAALASLPLTLFPLVSYYTEKYALYYFIGCIIFIPIAYFIAKKLVTIRCRRIIDAFTGMRESEDEEGEDNNLDPLSAAILHLNQNTNVDFLKLNISGEHQISLYLRVGFLFHIPEVEDQSFIKWSIDQTVKADLLLSACQISYALKNDFRMLNSLSVHVDKLSSGPFNSRSFALLFDLLRQESLTQLNQPLLSNIQHCKHESYTLQNFCSEFWGNVIKQRIQCMNDVIPQISNEFTRTENLFQNLIRNYPLSSTAYRETVIIYHKVLGNHEKTLELQAKLNKIKKIGDVESERSSSSELEEIDRNFQEQMDPWLSAQAIIKNIPSRARRLVIFTTVIMIFIIAAMPLIQLIISLFKVKGFLKLTLPIQIIGSIQMQVSRIPQLIRRISLYQNNEIKKFDVGPVAGHLVEFSDENSTRYYLDQYINNFSKNISGYLDSCTDDDIPYEVCANSSHRIISGGVESNSTLYNMLSSYLLAASNLKDKNNFSPMDDNANLEFLFQNFDAVVSGVTSALGYLNAHIISFYAEFQRLCDIYYFITIIIPIVFIVPLTGLTIIVAKKEIKATLRLFFGIPKNEIAALRWNIKGKYGKGTIKREEITPDEASQEGADLRKDELLENLALVPRYQHGIYIDWLGCCTIFVTFSILMSYTGICVFHASMRQIIQMANAYTYSITVFSHASTCYVWAQEYFSKNPVINNRTNIGRLSLNYIRKFQQRFYTLLYGSTNLDSLPGLILGTDINDNYMKSQNIDTKVTIKDPVYGIMHDVYYSLSCEAQVSLFNTMSLWILDTDYNLSLSYDDEYTYHFEHILFGHIIPYLNKGMDIFSAKVNELNVSKTNDLLIVYILLFVMQLIFVSIFVFFSVRTLIHHIMTPRRLLQLVPPECLMKSPAIVKWFSGNSAISEKYLQGNKAAMNNESVEFACDSCDSCGVALCDEFLEINNCNATFLKMAKYTDPNNDLESVRQVLMRILVDKDKIASIQRLERSAKKMSAGVSKNSTFSFESSIATDYGKLKNVVVTLHACTDGDEDDLMQSMTNIQNFAIVIKENTQIHMLEETIAKEKEKSEKLMLQIMPQSIRQKQNEVMDACFQADIASVIVGHVNTDAEGEELVKFVSSAFNAFDGAMDGDTFKIRTCGMYYICICGLFSKPNSQKTNAVEVALKMILMAQKNIDSSLGSVSIGIHSGVVKCGMVGQSFPVFDVLGDTSQGAMKLCDTCPPWLIHVSERTYNEIKYMKYYIKEIGSGDERNKTYLVSNTGFSN</sequence>
<name>A2DVH2_TRIV3</name>
<evidence type="ECO:0000259" key="2">
    <source>
        <dbReference type="PROSITE" id="PS50125"/>
    </source>
</evidence>
<feature type="transmembrane region" description="Helical" evidence="1">
    <location>
        <begin position="220"/>
        <end position="239"/>
    </location>
</feature>
<dbReference type="VEuPathDB" id="TrichDB:TVAGG3_0335740"/>
<organism evidence="3 4">
    <name type="scientific">Trichomonas vaginalis (strain ATCC PRA-98 / G3)</name>
    <dbReference type="NCBI Taxonomy" id="412133"/>
    <lineage>
        <taxon>Eukaryota</taxon>
        <taxon>Metamonada</taxon>
        <taxon>Parabasalia</taxon>
        <taxon>Trichomonadida</taxon>
        <taxon>Trichomonadidae</taxon>
        <taxon>Trichomonas</taxon>
    </lineage>
</organism>
<dbReference type="CDD" id="cd07302">
    <property type="entry name" value="CHD"/>
    <property type="match status" value="1"/>
</dbReference>
<feature type="transmembrane region" description="Helical" evidence="1">
    <location>
        <begin position="275"/>
        <end position="296"/>
    </location>
</feature>
<feature type="transmembrane region" description="Helical" evidence="1">
    <location>
        <begin position="1117"/>
        <end position="1143"/>
    </location>
</feature>
<keyword evidence="1" id="KW-0472">Membrane</keyword>
<dbReference type="InterPro" id="IPR001054">
    <property type="entry name" value="A/G_cyclase"/>
</dbReference>
<dbReference type="GO" id="GO:0019934">
    <property type="term" value="P:cGMP-mediated signaling"/>
    <property type="evidence" value="ECO:0000318"/>
    <property type="project" value="GO_Central"/>
</dbReference>
<evidence type="ECO:0000313" key="4">
    <source>
        <dbReference type="Proteomes" id="UP000001542"/>
    </source>
</evidence>
<dbReference type="Gene3D" id="3.30.70.1230">
    <property type="entry name" value="Nucleotide cyclase"/>
    <property type="match status" value="1"/>
</dbReference>
<dbReference type="SMR" id="A2DVH2"/>
<feature type="transmembrane region" description="Helical" evidence="1">
    <location>
        <begin position="137"/>
        <end position="157"/>
    </location>
</feature>
<reference evidence="3" key="1">
    <citation type="submission" date="2006-10" db="EMBL/GenBank/DDBJ databases">
        <authorList>
            <person name="Amadeo P."/>
            <person name="Zhao Q."/>
            <person name="Wortman J."/>
            <person name="Fraser-Liggett C."/>
            <person name="Carlton J."/>
        </authorList>
    </citation>
    <scope>NUCLEOTIDE SEQUENCE</scope>
    <source>
        <strain evidence="3">G3</strain>
    </source>
</reference>
<dbReference type="eggNOG" id="KOG3619">
    <property type="taxonomic scope" value="Eukaryota"/>
</dbReference>
<feature type="domain" description="Guanylate cyclase" evidence="2">
    <location>
        <begin position="1362"/>
        <end position="1488"/>
    </location>
</feature>
<gene>
    <name evidence="3" type="ORF">TVAG_209300</name>
</gene>
<dbReference type="GO" id="GO:0008074">
    <property type="term" value="C:guanylate cyclase complex, soluble"/>
    <property type="evidence" value="ECO:0000318"/>
    <property type="project" value="GO_Central"/>
</dbReference>
<evidence type="ECO:0000256" key="1">
    <source>
        <dbReference type="SAM" id="Phobius"/>
    </source>
</evidence>
<dbReference type="InParanoid" id="A2DVH2"/>
<feature type="transmembrane region" description="Helical" evidence="1">
    <location>
        <begin position="608"/>
        <end position="633"/>
    </location>
</feature>
<dbReference type="PANTHER" id="PTHR45655:SF13">
    <property type="entry name" value="SOLUBLE GUANYLATE CYCLASE GCY-32-RELATED"/>
    <property type="match status" value="1"/>
</dbReference>
<keyword evidence="4" id="KW-1185">Reference proteome</keyword>
<feature type="transmembrane region" description="Helical" evidence="1">
    <location>
        <begin position="811"/>
        <end position="835"/>
    </location>
</feature>
<keyword evidence="1" id="KW-1133">Transmembrane helix</keyword>
<feature type="transmembrane region" description="Helical" evidence="1">
    <location>
        <begin position="47"/>
        <end position="67"/>
    </location>
</feature>
<protein>
    <submittedName>
        <fullName evidence="3">Adenylate and Guanylate cyclase catalytic domain containing protein</fullName>
    </submittedName>
</protein>
<dbReference type="PROSITE" id="PS50125">
    <property type="entry name" value="GUANYLATE_CYCLASE_2"/>
    <property type="match status" value="1"/>
</dbReference>
<dbReference type="STRING" id="5722.A2DVH2"/>
<feature type="transmembrane region" description="Helical" evidence="1">
    <location>
        <begin position="99"/>
        <end position="117"/>
    </location>
</feature>
<dbReference type="RefSeq" id="XP_001327874.1">
    <property type="nucleotide sequence ID" value="XM_001327839.1"/>
</dbReference>
<feature type="transmembrane region" description="Helical" evidence="1">
    <location>
        <begin position="245"/>
        <end position="263"/>
    </location>
</feature>
<feature type="transmembrane region" description="Helical" evidence="1">
    <location>
        <begin position="910"/>
        <end position="934"/>
    </location>
</feature>
<accession>A2DVH2</accession>
<dbReference type="VEuPathDB" id="TrichDB:TVAG_209300"/>
<evidence type="ECO:0000313" key="3">
    <source>
        <dbReference type="EMBL" id="EAY15651.1"/>
    </source>
</evidence>
<dbReference type="KEGG" id="tva:4773658"/>
<dbReference type="EMBL" id="DS113253">
    <property type="protein sequence ID" value="EAY15651.1"/>
    <property type="molecule type" value="Genomic_DNA"/>
</dbReference>
<dbReference type="InterPro" id="IPR029787">
    <property type="entry name" value="Nucleotide_cyclase"/>
</dbReference>
<keyword evidence="1" id="KW-0812">Transmembrane</keyword>
<dbReference type="Pfam" id="PF00211">
    <property type="entry name" value="Guanylate_cyc"/>
    <property type="match status" value="1"/>
</dbReference>
<dbReference type="Proteomes" id="UP000001542">
    <property type="component" value="Unassembled WGS sequence"/>
</dbReference>
<feature type="transmembrane region" description="Helical" evidence="1">
    <location>
        <begin position="177"/>
        <end position="199"/>
    </location>
</feature>
<dbReference type="SMART" id="SM00044">
    <property type="entry name" value="CYCc"/>
    <property type="match status" value="1"/>
</dbReference>
<feature type="transmembrane region" description="Helical" evidence="1">
    <location>
        <begin position="302"/>
        <end position="319"/>
    </location>
</feature>
<dbReference type="GO" id="GO:0070482">
    <property type="term" value="P:response to oxygen levels"/>
    <property type="evidence" value="ECO:0000318"/>
    <property type="project" value="GO_Central"/>
</dbReference>
<proteinExistence type="predicted"/>